<accession>A0A081A5N6</accession>
<dbReference type="EMBL" id="ANJA01001825">
    <property type="protein sequence ID" value="ETO74197.1"/>
    <property type="molecule type" value="Genomic_DNA"/>
</dbReference>
<protein>
    <submittedName>
        <fullName evidence="1">Uncharacterized protein</fullName>
    </submittedName>
</protein>
<proteinExistence type="predicted"/>
<organism evidence="1 2">
    <name type="scientific">Phytophthora nicotianae P1976</name>
    <dbReference type="NCBI Taxonomy" id="1317066"/>
    <lineage>
        <taxon>Eukaryota</taxon>
        <taxon>Sar</taxon>
        <taxon>Stramenopiles</taxon>
        <taxon>Oomycota</taxon>
        <taxon>Peronosporomycetes</taxon>
        <taxon>Peronosporales</taxon>
        <taxon>Peronosporaceae</taxon>
        <taxon>Phytophthora</taxon>
    </lineage>
</organism>
<reference evidence="1 2" key="1">
    <citation type="submission" date="2013-11" db="EMBL/GenBank/DDBJ databases">
        <title>The Genome Sequence of Phytophthora parasitica P1976.</title>
        <authorList>
            <consortium name="The Broad Institute Genomics Platform"/>
            <person name="Russ C."/>
            <person name="Tyler B."/>
            <person name="Panabieres F."/>
            <person name="Shan W."/>
            <person name="Tripathy S."/>
            <person name="Grunwald N."/>
            <person name="Machado M."/>
            <person name="Johnson C.S."/>
            <person name="Walker B."/>
            <person name="Young S."/>
            <person name="Zeng Q."/>
            <person name="Gargeya S."/>
            <person name="Fitzgerald M."/>
            <person name="Haas B."/>
            <person name="Abouelleil A."/>
            <person name="Allen A.W."/>
            <person name="Alvarado L."/>
            <person name="Arachchi H.M."/>
            <person name="Berlin A.M."/>
            <person name="Chapman S.B."/>
            <person name="Gainer-Dewar J."/>
            <person name="Goldberg J."/>
            <person name="Griggs A."/>
            <person name="Gujja S."/>
            <person name="Hansen M."/>
            <person name="Howarth C."/>
            <person name="Imamovic A."/>
            <person name="Ireland A."/>
            <person name="Larimer J."/>
            <person name="McCowan C."/>
            <person name="Murphy C."/>
            <person name="Pearson M."/>
            <person name="Poon T.W."/>
            <person name="Priest M."/>
            <person name="Roberts A."/>
            <person name="Saif S."/>
            <person name="Shea T."/>
            <person name="Sisk P."/>
            <person name="Sykes S."/>
            <person name="Wortman J."/>
            <person name="Nusbaum C."/>
            <person name="Birren B."/>
        </authorList>
    </citation>
    <scope>NUCLEOTIDE SEQUENCE [LARGE SCALE GENOMIC DNA]</scope>
    <source>
        <strain evidence="1 2">P1976</strain>
    </source>
</reference>
<evidence type="ECO:0000313" key="1">
    <source>
        <dbReference type="EMBL" id="ETO74197.1"/>
    </source>
</evidence>
<evidence type="ECO:0000313" key="2">
    <source>
        <dbReference type="Proteomes" id="UP000028582"/>
    </source>
</evidence>
<name>A0A081A5N6_PHYNI</name>
<sequence>MKRLSLPVPKGCTSSLKKRREKVKTMAERAITTAQELRTGGNIAHLHLYDAVVDDLLADLLENYKYEGDRHFDTDKELMTATVWMWSKKVKAPGDIVRIAHFTGLGVFSEEACQFNTKFADVRVAQHATTIDHQIAVDEDEEKSTVVIT</sequence>
<comment type="caution">
    <text evidence="1">The sequence shown here is derived from an EMBL/GenBank/DDBJ whole genome shotgun (WGS) entry which is preliminary data.</text>
</comment>
<dbReference type="AlphaFoldDB" id="A0A081A5N6"/>
<dbReference type="Proteomes" id="UP000028582">
    <property type="component" value="Unassembled WGS sequence"/>
</dbReference>
<gene>
    <name evidence="1" type="ORF">F444_10003</name>
</gene>